<protein>
    <recommendedName>
        <fullName evidence="7">Major facilitator superfamily (MFS) profile domain-containing protein</fullName>
    </recommendedName>
</protein>
<keyword evidence="2 6" id="KW-0812">Transmembrane</keyword>
<dbReference type="PROSITE" id="PS50850">
    <property type="entry name" value="MFS"/>
    <property type="match status" value="1"/>
</dbReference>
<feature type="transmembrane region" description="Helical" evidence="6">
    <location>
        <begin position="112"/>
        <end position="132"/>
    </location>
</feature>
<feature type="transmembrane region" description="Helical" evidence="6">
    <location>
        <begin position="393"/>
        <end position="412"/>
    </location>
</feature>
<evidence type="ECO:0000313" key="9">
    <source>
        <dbReference type="Proteomes" id="UP001498398"/>
    </source>
</evidence>
<dbReference type="Pfam" id="PF07690">
    <property type="entry name" value="MFS_1"/>
    <property type="match status" value="1"/>
</dbReference>
<organism evidence="8 9">
    <name type="scientific">Marasmiellus scandens</name>
    <dbReference type="NCBI Taxonomy" id="2682957"/>
    <lineage>
        <taxon>Eukaryota</taxon>
        <taxon>Fungi</taxon>
        <taxon>Dikarya</taxon>
        <taxon>Basidiomycota</taxon>
        <taxon>Agaricomycotina</taxon>
        <taxon>Agaricomycetes</taxon>
        <taxon>Agaricomycetidae</taxon>
        <taxon>Agaricales</taxon>
        <taxon>Marasmiineae</taxon>
        <taxon>Omphalotaceae</taxon>
        <taxon>Marasmiellus</taxon>
    </lineage>
</organism>
<proteinExistence type="predicted"/>
<dbReference type="Gene3D" id="1.20.1250.20">
    <property type="entry name" value="MFS general substrate transporter like domains"/>
    <property type="match status" value="2"/>
</dbReference>
<sequence>MLVDRFGPKPNLFIGFCLLLVGYSGIRVIYDTGLPHSTTSLPTAIFLLLVLFSFMTGVGGNGGFSAALNATAKSFPDSMRGSTVGLVVSGFGLSAFVFSFIARQAFPGETSLLLFTLSLGTALPMLLGFLVVRPIPLPAPELFPNSRTPLLSHNEESTPSQRPDSTSANSNSLRRKNKFRRPLLEHIYGRNLFTSLDFWILFSIFSLVSGTGLMYINNVGSMAQVLYIHEHPSTYDDREVAQWQAAQVSTISLTSFAGRVFIGVLSDFAKAHFTLPRSHLLILVASTALASQIATSQVNVVSHLWIPSALLGFGYGMLFSLCTSLVFEWFGLAHFSETVGFLTVSPLIGGNIFSVAFGRNLDAHESPVTPHLIVDGQPQNQCRDGRACYVDTIYLTIAACALTALLSVWAGWRDHKRIEDALVSDNSDEGDDADVGSHE</sequence>
<dbReference type="EMBL" id="JBANRG010000076">
    <property type="protein sequence ID" value="KAK7438917.1"/>
    <property type="molecule type" value="Genomic_DNA"/>
</dbReference>
<evidence type="ECO:0000259" key="7">
    <source>
        <dbReference type="PROSITE" id="PS50850"/>
    </source>
</evidence>
<feature type="region of interest" description="Disordered" evidence="5">
    <location>
        <begin position="148"/>
        <end position="173"/>
    </location>
</feature>
<comment type="subcellular location">
    <subcellularLocation>
        <location evidence="1">Membrane</location>
        <topology evidence="1">Multi-pass membrane protein</topology>
    </subcellularLocation>
</comment>
<evidence type="ECO:0000313" key="8">
    <source>
        <dbReference type="EMBL" id="KAK7438917.1"/>
    </source>
</evidence>
<feature type="transmembrane region" description="Helical" evidence="6">
    <location>
        <begin position="84"/>
        <end position="106"/>
    </location>
</feature>
<feature type="transmembrane region" description="Helical" evidence="6">
    <location>
        <begin position="304"/>
        <end position="327"/>
    </location>
</feature>
<evidence type="ECO:0000256" key="4">
    <source>
        <dbReference type="ARBA" id="ARBA00023136"/>
    </source>
</evidence>
<accession>A0ABR1IR12</accession>
<feature type="transmembrane region" description="Helical" evidence="6">
    <location>
        <begin position="198"/>
        <end position="216"/>
    </location>
</feature>
<dbReference type="PANTHER" id="PTHR21576">
    <property type="entry name" value="UNCHARACTERIZED NODULIN-LIKE PROTEIN"/>
    <property type="match status" value="1"/>
</dbReference>
<keyword evidence="4 6" id="KW-0472">Membrane</keyword>
<feature type="transmembrane region" description="Helical" evidence="6">
    <location>
        <begin position="12"/>
        <end position="30"/>
    </location>
</feature>
<keyword evidence="9" id="KW-1185">Reference proteome</keyword>
<evidence type="ECO:0000256" key="6">
    <source>
        <dbReference type="SAM" id="Phobius"/>
    </source>
</evidence>
<reference evidence="8 9" key="1">
    <citation type="submission" date="2024-01" db="EMBL/GenBank/DDBJ databases">
        <title>A draft genome for the cacao thread blight pathogen Marasmiellus scandens.</title>
        <authorList>
            <person name="Baruah I.K."/>
            <person name="Leung J."/>
            <person name="Bukari Y."/>
            <person name="Amoako-Attah I."/>
            <person name="Meinhardt L.W."/>
            <person name="Bailey B.A."/>
            <person name="Cohen S.P."/>
        </authorList>
    </citation>
    <scope>NUCLEOTIDE SEQUENCE [LARGE SCALE GENOMIC DNA]</scope>
    <source>
        <strain evidence="8 9">GH-19</strain>
    </source>
</reference>
<comment type="caution">
    <text evidence="8">The sequence shown here is derived from an EMBL/GenBank/DDBJ whole genome shotgun (WGS) entry which is preliminary data.</text>
</comment>
<dbReference type="InterPro" id="IPR036259">
    <property type="entry name" value="MFS_trans_sf"/>
</dbReference>
<dbReference type="InterPro" id="IPR020846">
    <property type="entry name" value="MFS_dom"/>
</dbReference>
<feature type="domain" description="Major facilitator superfamily (MFS) profile" evidence="7">
    <location>
        <begin position="1"/>
        <end position="136"/>
    </location>
</feature>
<name>A0ABR1IR12_9AGAR</name>
<feature type="transmembrane region" description="Helical" evidence="6">
    <location>
        <begin position="280"/>
        <end position="298"/>
    </location>
</feature>
<evidence type="ECO:0000256" key="1">
    <source>
        <dbReference type="ARBA" id="ARBA00004141"/>
    </source>
</evidence>
<dbReference type="InterPro" id="IPR011701">
    <property type="entry name" value="MFS"/>
</dbReference>
<gene>
    <name evidence="8" type="ORF">VKT23_017844</name>
</gene>
<dbReference type="Proteomes" id="UP001498398">
    <property type="component" value="Unassembled WGS sequence"/>
</dbReference>
<evidence type="ECO:0000256" key="3">
    <source>
        <dbReference type="ARBA" id="ARBA00022989"/>
    </source>
</evidence>
<keyword evidence="3 6" id="KW-1133">Transmembrane helix</keyword>
<feature type="transmembrane region" description="Helical" evidence="6">
    <location>
        <begin position="42"/>
        <end position="64"/>
    </location>
</feature>
<feature type="transmembrane region" description="Helical" evidence="6">
    <location>
        <begin position="339"/>
        <end position="357"/>
    </location>
</feature>
<dbReference type="SUPFAM" id="SSF103473">
    <property type="entry name" value="MFS general substrate transporter"/>
    <property type="match status" value="1"/>
</dbReference>
<feature type="compositionally biased region" description="Polar residues" evidence="5">
    <location>
        <begin position="148"/>
        <end position="172"/>
    </location>
</feature>
<evidence type="ECO:0000256" key="5">
    <source>
        <dbReference type="SAM" id="MobiDB-lite"/>
    </source>
</evidence>
<feature type="transmembrane region" description="Helical" evidence="6">
    <location>
        <begin position="245"/>
        <end position="268"/>
    </location>
</feature>
<dbReference type="PANTHER" id="PTHR21576:SF160">
    <property type="entry name" value="NODULIN-LIKE DOMAIN-CONTAINING PROTEIN"/>
    <property type="match status" value="1"/>
</dbReference>
<evidence type="ECO:0000256" key="2">
    <source>
        <dbReference type="ARBA" id="ARBA00022692"/>
    </source>
</evidence>